<accession>A0A232EZL1</accession>
<name>A0A232EZL1_9HYME</name>
<reference evidence="1 2" key="1">
    <citation type="journal article" date="2017" name="Curr. Biol.">
        <title>The Evolution of Venom by Co-option of Single-Copy Genes.</title>
        <authorList>
            <person name="Martinson E.O."/>
            <person name="Mrinalini"/>
            <person name="Kelkar Y.D."/>
            <person name="Chang C.H."/>
            <person name="Werren J.H."/>
        </authorList>
    </citation>
    <scope>NUCLEOTIDE SEQUENCE [LARGE SCALE GENOMIC DNA]</scope>
    <source>
        <strain evidence="1 2">Alberta</strain>
        <tissue evidence="1">Whole body</tissue>
    </source>
</reference>
<dbReference type="EMBL" id="NNAY01001515">
    <property type="protein sequence ID" value="OXU23733.1"/>
    <property type="molecule type" value="Genomic_DNA"/>
</dbReference>
<sequence length="316" mass="35624">MRAKSTLANNYLTTNDIKPGALDSETAACLTGHKVYLNKMLSQEKFSLFKSLRSIAQGLCFKYVWHVGPIVDDRIDSIGGFSIIRQERNVNGGGVALFVRNGLKIKKLVSSDTMGLGKPGISEYLFCSVQRDDAATIKRLSEELSLQIIRHGPIHHTSSSHAWIELIMNDENDTILDSKNEWLPNFGKHWVIDVSLELYAPTPASDTFSYRDFKCIDTTSLVDLLSYCDWTAMNSIKTDLECTLWVLNNNIKLAIDELAPLKTLCPRRKYAPWSGPELSLLIDKSNATLRRYERTGRAELFDEALRLTNEVDMRSA</sequence>
<keyword evidence="2" id="KW-1185">Reference proteome</keyword>
<organism evidence="1 2">
    <name type="scientific">Trichomalopsis sarcophagae</name>
    <dbReference type="NCBI Taxonomy" id="543379"/>
    <lineage>
        <taxon>Eukaryota</taxon>
        <taxon>Metazoa</taxon>
        <taxon>Ecdysozoa</taxon>
        <taxon>Arthropoda</taxon>
        <taxon>Hexapoda</taxon>
        <taxon>Insecta</taxon>
        <taxon>Pterygota</taxon>
        <taxon>Neoptera</taxon>
        <taxon>Endopterygota</taxon>
        <taxon>Hymenoptera</taxon>
        <taxon>Apocrita</taxon>
        <taxon>Proctotrupomorpha</taxon>
        <taxon>Chalcidoidea</taxon>
        <taxon>Pteromalidae</taxon>
        <taxon>Pteromalinae</taxon>
        <taxon>Trichomalopsis</taxon>
    </lineage>
</organism>
<dbReference type="AlphaFoldDB" id="A0A232EZL1"/>
<protein>
    <submittedName>
        <fullName evidence="1">Uncharacterized protein</fullName>
    </submittedName>
</protein>
<comment type="caution">
    <text evidence="1">The sequence shown here is derived from an EMBL/GenBank/DDBJ whole genome shotgun (WGS) entry which is preliminary data.</text>
</comment>
<evidence type="ECO:0000313" key="2">
    <source>
        <dbReference type="Proteomes" id="UP000215335"/>
    </source>
</evidence>
<proteinExistence type="predicted"/>
<evidence type="ECO:0000313" key="1">
    <source>
        <dbReference type="EMBL" id="OXU23733.1"/>
    </source>
</evidence>
<dbReference type="Proteomes" id="UP000215335">
    <property type="component" value="Unassembled WGS sequence"/>
</dbReference>
<gene>
    <name evidence="1" type="ORF">TSAR_010741</name>
</gene>